<dbReference type="Gene3D" id="3.20.20.80">
    <property type="entry name" value="Glycosidases"/>
    <property type="match status" value="1"/>
</dbReference>
<evidence type="ECO:0000256" key="8">
    <source>
        <dbReference type="SAM" id="SignalP"/>
    </source>
</evidence>
<organism evidence="10 11">
    <name type="scientific">Xylanibacter caecicola</name>
    <dbReference type="NCBI Taxonomy" id="2736294"/>
    <lineage>
        <taxon>Bacteria</taxon>
        <taxon>Pseudomonadati</taxon>
        <taxon>Bacteroidota</taxon>
        <taxon>Bacteroidia</taxon>
        <taxon>Bacteroidales</taxon>
        <taxon>Prevotellaceae</taxon>
        <taxon>Xylanibacter</taxon>
    </lineage>
</organism>
<keyword evidence="3" id="KW-0136">Cellulose degradation</keyword>
<keyword evidence="5 7" id="KW-0326">Glycosidase</keyword>
<feature type="chain" id="PRO_5045932614" evidence="8">
    <location>
        <begin position="20"/>
        <end position="337"/>
    </location>
</feature>
<evidence type="ECO:0000256" key="4">
    <source>
        <dbReference type="ARBA" id="ARBA00023277"/>
    </source>
</evidence>
<evidence type="ECO:0000313" key="11">
    <source>
        <dbReference type="Proteomes" id="UP000820977"/>
    </source>
</evidence>
<dbReference type="GO" id="GO:0016787">
    <property type="term" value="F:hydrolase activity"/>
    <property type="evidence" value="ECO:0007669"/>
    <property type="project" value="UniProtKB-KW"/>
</dbReference>
<dbReference type="InterPro" id="IPR001547">
    <property type="entry name" value="Glyco_hydro_5"/>
</dbReference>
<evidence type="ECO:0000259" key="9">
    <source>
        <dbReference type="Pfam" id="PF00150"/>
    </source>
</evidence>
<dbReference type="Proteomes" id="UP000820977">
    <property type="component" value="Unassembled WGS sequence"/>
</dbReference>
<evidence type="ECO:0000256" key="2">
    <source>
        <dbReference type="ARBA" id="ARBA00022801"/>
    </source>
</evidence>
<feature type="signal peptide" evidence="8">
    <location>
        <begin position="1"/>
        <end position="19"/>
    </location>
</feature>
<comment type="caution">
    <text evidence="10">The sequence shown here is derived from an EMBL/GenBank/DDBJ whole genome shotgun (WGS) entry which is preliminary data.</text>
</comment>
<proteinExistence type="inferred from homology"/>
<name>A0ABX2B404_9BACT</name>
<reference evidence="10 11" key="1">
    <citation type="submission" date="2020-05" db="EMBL/GenBank/DDBJ databases">
        <title>Distinct polysaccharide utilization as determinants for interspecies competition between intestinal Prevotella spp.</title>
        <authorList>
            <person name="Galvez E.J.C."/>
            <person name="Iljazovic A."/>
            <person name="Strowig T."/>
        </authorList>
    </citation>
    <scope>NUCLEOTIDE SEQUENCE [LARGE SCALE GENOMIC DNA]</scope>
    <source>
        <strain evidence="10 11">PCHR</strain>
    </source>
</reference>
<evidence type="ECO:0000256" key="6">
    <source>
        <dbReference type="ARBA" id="ARBA00023326"/>
    </source>
</evidence>
<keyword evidence="2 7" id="KW-0378">Hydrolase</keyword>
<feature type="domain" description="Glycoside hydrolase family 5" evidence="9">
    <location>
        <begin position="46"/>
        <end position="307"/>
    </location>
</feature>
<dbReference type="SUPFAM" id="SSF51445">
    <property type="entry name" value="(Trans)glycosidases"/>
    <property type="match status" value="1"/>
</dbReference>
<evidence type="ECO:0000256" key="7">
    <source>
        <dbReference type="RuleBase" id="RU361153"/>
    </source>
</evidence>
<keyword evidence="6" id="KW-0624">Polysaccharide degradation</keyword>
<comment type="similarity">
    <text evidence="1 7">Belongs to the glycosyl hydrolase 5 (cellulase A) family.</text>
</comment>
<keyword evidence="4" id="KW-0119">Carbohydrate metabolism</keyword>
<dbReference type="Pfam" id="PF00150">
    <property type="entry name" value="Cellulase"/>
    <property type="match status" value="1"/>
</dbReference>
<evidence type="ECO:0000256" key="1">
    <source>
        <dbReference type="ARBA" id="ARBA00005641"/>
    </source>
</evidence>
<gene>
    <name evidence="10" type="ORF">HPS54_10700</name>
</gene>
<evidence type="ECO:0000256" key="5">
    <source>
        <dbReference type="ARBA" id="ARBA00023295"/>
    </source>
</evidence>
<protein>
    <submittedName>
        <fullName evidence="10">Glycoside hydrolase family 5 protein</fullName>
    </submittedName>
</protein>
<dbReference type="PANTHER" id="PTHR31297:SF41">
    <property type="entry name" value="ENDOGLUCANASE, PUTATIVE (AFU_ORTHOLOGUE AFUA_5G01830)-RELATED"/>
    <property type="match status" value="1"/>
</dbReference>
<keyword evidence="11" id="KW-1185">Reference proteome</keyword>
<dbReference type="InterPro" id="IPR050386">
    <property type="entry name" value="Glycosyl_hydrolase_5"/>
</dbReference>
<accession>A0ABX2B404</accession>
<dbReference type="PANTHER" id="PTHR31297">
    <property type="entry name" value="GLUCAN ENDO-1,6-BETA-GLUCOSIDASE B"/>
    <property type="match status" value="1"/>
</dbReference>
<keyword evidence="8" id="KW-0732">Signal</keyword>
<evidence type="ECO:0000256" key="3">
    <source>
        <dbReference type="ARBA" id="ARBA00023001"/>
    </source>
</evidence>
<dbReference type="EMBL" id="JABKKJ010000023">
    <property type="protein sequence ID" value="NPE25971.1"/>
    <property type="molecule type" value="Genomic_DNA"/>
</dbReference>
<dbReference type="InterPro" id="IPR017853">
    <property type="entry name" value="GH"/>
</dbReference>
<evidence type="ECO:0000313" key="10">
    <source>
        <dbReference type="EMBL" id="NPE25971.1"/>
    </source>
</evidence>
<sequence>MRRIICYFMLAFLSVPAMAQKKCDKCNCLNELPQIGITGKDFVCEGKTIRLKGVSMSDPDKLERAGHWNLDYFRLAKSWGCNVVRLPIHTYTWRYRGKKEYTAMLDQGVEWARQTGMYVILDWHAIGNLHSDAWPHFNYMTDKKETAEFWKEMALHYKGNTTVCLFELFNEPENEKKPLTWNDWREYSEQLIDTIRAYDNERLCAVAGMNWAYNLNEVVANPVKREGVCYVTHPYPKGHKQPWEPQWTGDWGHVADHYPVIATELGFVIKGERGEHDPVIGDETYGKAIMDYLRQHGISYTIWCLDPDWSPAMLDDYDGTPSPRQGVFFKNAILNDK</sequence>